<dbReference type="RefSeq" id="WP_194116890.1">
    <property type="nucleotide sequence ID" value="NZ_JADFUA010000009.1"/>
</dbReference>
<keyword evidence="2 5" id="KW-0812">Transmembrane</keyword>
<protein>
    <submittedName>
        <fullName evidence="6">DUF4870 domain-containing protein</fullName>
    </submittedName>
</protein>
<evidence type="ECO:0000256" key="3">
    <source>
        <dbReference type="ARBA" id="ARBA00022989"/>
    </source>
</evidence>
<proteinExistence type="predicted"/>
<keyword evidence="4 5" id="KW-0472">Membrane</keyword>
<dbReference type="InterPro" id="IPR019109">
    <property type="entry name" value="MamF_MmsF"/>
</dbReference>
<sequence length="117" mass="12741">MSEELQTGLPTPASKDSTNMALLVWLGTLFFGFLVPLIMFLVKKDDEFVLDASKEALNWSITAFIGYIAGAILSIILVGFLVMFAVGIAHLVFCILGAVAASKGQAYRLPYNLRLIK</sequence>
<organism evidence="6 7">
    <name type="scientific">Chitinilyticum piscinae</name>
    <dbReference type="NCBI Taxonomy" id="2866724"/>
    <lineage>
        <taxon>Bacteria</taxon>
        <taxon>Pseudomonadati</taxon>
        <taxon>Pseudomonadota</taxon>
        <taxon>Betaproteobacteria</taxon>
        <taxon>Neisseriales</taxon>
        <taxon>Chitinibacteraceae</taxon>
        <taxon>Chitinilyticum</taxon>
    </lineage>
</organism>
<dbReference type="EMBL" id="JADFUA010000009">
    <property type="protein sequence ID" value="MBE9610358.1"/>
    <property type="molecule type" value="Genomic_DNA"/>
</dbReference>
<keyword evidence="3 5" id="KW-1133">Transmembrane helix</keyword>
<dbReference type="AlphaFoldDB" id="A0A8J7G2W9"/>
<gene>
    <name evidence="6" type="ORF">INR99_13540</name>
</gene>
<evidence type="ECO:0000313" key="7">
    <source>
        <dbReference type="Proteomes" id="UP000604481"/>
    </source>
</evidence>
<feature type="transmembrane region" description="Helical" evidence="5">
    <location>
        <begin position="88"/>
        <end position="107"/>
    </location>
</feature>
<evidence type="ECO:0000256" key="4">
    <source>
        <dbReference type="ARBA" id="ARBA00023136"/>
    </source>
</evidence>
<reference evidence="6 7" key="1">
    <citation type="submission" date="2020-10" db="EMBL/GenBank/DDBJ databases">
        <title>The genome sequence of Chitinilyticum litopenaei 4Y14.</title>
        <authorList>
            <person name="Liu Y."/>
        </authorList>
    </citation>
    <scope>NUCLEOTIDE SEQUENCE [LARGE SCALE GENOMIC DNA]</scope>
    <source>
        <strain evidence="6 7">4Y14</strain>
    </source>
</reference>
<evidence type="ECO:0000256" key="5">
    <source>
        <dbReference type="SAM" id="Phobius"/>
    </source>
</evidence>
<dbReference type="Pfam" id="PF09685">
    <property type="entry name" value="MamF_MmsF"/>
    <property type="match status" value="1"/>
</dbReference>
<feature type="transmembrane region" description="Helical" evidence="5">
    <location>
        <begin position="63"/>
        <end position="82"/>
    </location>
</feature>
<accession>A0A8J7G2W9</accession>
<evidence type="ECO:0000256" key="2">
    <source>
        <dbReference type="ARBA" id="ARBA00022692"/>
    </source>
</evidence>
<feature type="transmembrane region" description="Helical" evidence="5">
    <location>
        <begin position="20"/>
        <end position="42"/>
    </location>
</feature>
<comment type="subcellular location">
    <subcellularLocation>
        <location evidence="1">Membrane</location>
        <topology evidence="1">Multi-pass membrane protein</topology>
    </subcellularLocation>
</comment>
<evidence type="ECO:0000313" key="6">
    <source>
        <dbReference type="EMBL" id="MBE9610358.1"/>
    </source>
</evidence>
<evidence type="ECO:0000256" key="1">
    <source>
        <dbReference type="ARBA" id="ARBA00004141"/>
    </source>
</evidence>
<dbReference type="Proteomes" id="UP000604481">
    <property type="component" value="Unassembled WGS sequence"/>
</dbReference>
<comment type="caution">
    <text evidence="6">The sequence shown here is derived from an EMBL/GenBank/DDBJ whole genome shotgun (WGS) entry which is preliminary data.</text>
</comment>
<keyword evidence="7" id="KW-1185">Reference proteome</keyword>
<name>A0A8J7G2W9_9NEIS</name>